<accession>A0A7W6EQH7</accession>
<dbReference type="AlphaFoldDB" id="A0A7W6EQH7"/>
<dbReference type="RefSeq" id="WP_183974244.1">
    <property type="nucleotide sequence ID" value="NZ_JACIBY010000005.1"/>
</dbReference>
<name>A0A7W6EQH7_9BACT</name>
<dbReference type="Proteomes" id="UP000541352">
    <property type="component" value="Unassembled WGS sequence"/>
</dbReference>
<proteinExistence type="predicted"/>
<protein>
    <submittedName>
        <fullName evidence="1">Uncharacterized protein</fullName>
    </submittedName>
</protein>
<organism evidence="1 2">
    <name type="scientific">Runella defluvii</name>
    <dbReference type="NCBI Taxonomy" id="370973"/>
    <lineage>
        <taxon>Bacteria</taxon>
        <taxon>Pseudomonadati</taxon>
        <taxon>Bacteroidota</taxon>
        <taxon>Cytophagia</taxon>
        <taxon>Cytophagales</taxon>
        <taxon>Spirosomataceae</taxon>
        <taxon>Runella</taxon>
    </lineage>
</organism>
<dbReference type="EMBL" id="JACIBY010000005">
    <property type="protein sequence ID" value="MBB3838619.1"/>
    <property type="molecule type" value="Genomic_DNA"/>
</dbReference>
<sequence length="140" mass="15576">MKAKGLLLFLVMVIAWSCDEKRLAPDEIKPVVGKWMLNAVKQGDDAKQWEPIAPKDATVFEIRYDGVILDANGLPACCVPSYLVYQGNKFTIEPKEKLAPNPSCALVLCLACDTWYLELENGQLITNACNSGGRKRFTRL</sequence>
<evidence type="ECO:0000313" key="2">
    <source>
        <dbReference type="Proteomes" id="UP000541352"/>
    </source>
</evidence>
<comment type="caution">
    <text evidence="1">The sequence shown here is derived from an EMBL/GenBank/DDBJ whole genome shotgun (WGS) entry which is preliminary data.</text>
</comment>
<keyword evidence="2" id="KW-1185">Reference proteome</keyword>
<reference evidence="1 2" key="1">
    <citation type="submission" date="2020-08" db="EMBL/GenBank/DDBJ databases">
        <title>Genomic Encyclopedia of Type Strains, Phase IV (KMG-IV): sequencing the most valuable type-strain genomes for metagenomic binning, comparative biology and taxonomic classification.</title>
        <authorList>
            <person name="Goeker M."/>
        </authorList>
    </citation>
    <scope>NUCLEOTIDE SEQUENCE [LARGE SCALE GENOMIC DNA]</scope>
    <source>
        <strain evidence="1 2">DSM 17976</strain>
    </source>
</reference>
<evidence type="ECO:0000313" key="1">
    <source>
        <dbReference type="EMBL" id="MBB3838619.1"/>
    </source>
</evidence>
<gene>
    <name evidence="1" type="ORF">FHS57_002625</name>
</gene>